<keyword evidence="6" id="KW-1185">Reference proteome</keyword>
<feature type="transmembrane region" description="Helical" evidence="2">
    <location>
        <begin position="166"/>
        <end position="183"/>
    </location>
</feature>
<dbReference type="InterPro" id="IPR002656">
    <property type="entry name" value="Acyl_transf_3_dom"/>
</dbReference>
<name>A0A0A0C015_9CELL</name>
<feature type="transmembrane region" description="Helical" evidence="2">
    <location>
        <begin position="278"/>
        <end position="299"/>
    </location>
</feature>
<feature type="domain" description="Acyltransferase 3" evidence="3">
    <location>
        <begin position="28"/>
        <end position="353"/>
    </location>
</feature>
<feature type="transmembrane region" description="Helical" evidence="2">
    <location>
        <begin position="190"/>
        <end position="208"/>
    </location>
</feature>
<keyword evidence="2" id="KW-0472">Membrane</keyword>
<dbReference type="PANTHER" id="PTHR23028:SF53">
    <property type="entry name" value="ACYL_TRANSF_3 DOMAIN-CONTAINING PROTEIN"/>
    <property type="match status" value="1"/>
</dbReference>
<dbReference type="Pfam" id="PF01757">
    <property type="entry name" value="Acyl_transf_3"/>
    <property type="match status" value="1"/>
</dbReference>
<dbReference type="GO" id="GO:0009103">
    <property type="term" value="P:lipopolysaccharide biosynthetic process"/>
    <property type="evidence" value="ECO:0007669"/>
    <property type="project" value="TreeGrafter"/>
</dbReference>
<dbReference type="PANTHER" id="PTHR23028">
    <property type="entry name" value="ACETYLTRANSFERASE"/>
    <property type="match status" value="1"/>
</dbReference>
<reference evidence="5 6" key="1">
    <citation type="submission" date="2013-08" db="EMBL/GenBank/DDBJ databases">
        <title>Genome sequencing of Cellulomonas bogoriensis 69B4.</title>
        <authorList>
            <person name="Chen F."/>
            <person name="Li Y."/>
            <person name="Wang G."/>
        </authorList>
    </citation>
    <scope>NUCLEOTIDE SEQUENCE [LARGE SCALE GENOMIC DNA]</scope>
    <source>
        <strain evidence="5 6">69B4</strain>
    </source>
</reference>
<dbReference type="GO" id="GO:0016020">
    <property type="term" value="C:membrane"/>
    <property type="evidence" value="ECO:0007669"/>
    <property type="project" value="TreeGrafter"/>
</dbReference>
<keyword evidence="2" id="KW-1133">Transmembrane helix</keyword>
<feature type="transmembrane region" description="Helical" evidence="2">
    <location>
        <begin position="53"/>
        <end position="74"/>
    </location>
</feature>
<dbReference type="AlphaFoldDB" id="A0A0A0C015"/>
<evidence type="ECO:0000256" key="2">
    <source>
        <dbReference type="SAM" id="Phobius"/>
    </source>
</evidence>
<sequence length="698" mass="74111">MTATDTRLAGPTPVVGRTTPPKHSFRPDIEGLRAVAIGLVLLYHAGVPGVDGGFVGVDVFFVISGFLITGLLVREVERTGRVRLGQFYARRAKRLLPASVLVLVATAIGTLVVFPVTQWREMGGDVAAAALYLVNWRFADRAVDYLAEGVAVSPVQHFWSLAVEEQFYIVWPLLLVLVTLALRRWSRLRVRPLMTVGLVLVAVPSFAWSVHLTATDPSAAFFVTTTRLWELAVGALVAIGATVWHRVPGRAASALGWLGLAAILGSAVGFGAQSAWPGHAALVPTLGTAAVIIAGASGVQGAGRLLAVRPMVRLGALSYSLYLWHWPMLVLVEAWRGGLGTRGALVVVAASFVPAALSLRFVENPIRFSTTFERSTRLTLSAGANLTLVGVLAGVALVLAVPSSSPTAARDTLGARAVAGADPEALWRTDRSDVVVPDPTEATEDLPRTYLDDCQAGLEAVEVATCRYGVPGADVTVALVGDSKALQWQPALDRVARDHGWQLVTYTKSDCTLTAPYGSQEDLAEASCTEWNDRVVEDLVRAGPDVVLVSGRARYPGGAEDPVEALAGLWAQRWQELIDSGIEVVALADNAHPGFEVYECVAQHPDELSACSFDRASQQHRSGGPAQRRAAELTDSPLVDMNDLVCPGSRCPAVIGDVLVYRQGSHLTRTFVESADGALAARLVPVVHAATGRGAATP</sequence>
<proteinExistence type="predicted"/>
<feature type="transmembrane region" description="Helical" evidence="2">
    <location>
        <begin position="228"/>
        <end position="247"/>
    </location>
</feature>
<feature type="transmembrane region" description="Helical" evidence="2">
    <location>
        <begin position="95"/>
        <end position="116"/>
    </location>
</feature>
<evidence type="ECO:0000313" key="5">
    <source>
        <dbReference type="EMBL" id="KGM13252.1"/>
    </source>
</evidence>
<dbReference type="Proteomes" id="UP000054314">
    <property type="component" value="Unassembled WGS sequence"/>
</dbReference>
<keyword evidence="5" id="KW-0808">Transferase</keyword>
<evidence type="ECO:0000256" key="1">
    <source>
        <dbReference type="SAM" id="MobiDB-lite"/>
    </source>
</evidence>
<evidence type="ECO:0000259" key="4">
    <source>
        <dbReference type="Pfam" id="PF19040"/>
    </source>
</evidence>
<dbReference type="EMBL" id="AXCZ01000054">
    <property type="protein sequence ID" value="KGM13252.1"/>
    <property type="molecule type" value="Genomic_DNA"/>
</dbReference>
<protein>
    <submittedName>
        <fullName evidence="5">Acyltransferase</fullName>
    </submittedName>
</protein>
<feature type="compositionally biased region" description="Low complexity" evidence="1">
    <location>
        <begin position="10"/>
        <end position="21"/>
    </location>
</feature>
<feature type="transmembrane region" description="Helical" evidence="2">
    <location>
        <begin position="344"/>
        <end position="362"/>
    </location>
</feature>
<comment type="caution">
    <text evidence="5">The sequence shown here is derived from an EMBL/GenBank/DDBJ whole genome shotgun (WGS) entry which is preliminary data.</text>
</comment>
<keyword evidence="2" id="KW-0812">Transmembrane</keyword>
<dbReference type="InterPro" id="IPR050879">
    <property type="entry name" value="Acyltransferase_3"/>
</dbReference>
<feature type="transmembrane region" description="Helical" evidence="2">
    <location>
        <begin position="382"/>
        <end position="401"/>
    </location>
</feature>
<feature type="region of interest" description="Disordered" evidence="1">
    <location>
        <begin position="1"/>
        <end position="25"/>
    </location>
</feature>
<evidence type="ECO:0000313" key="6">
    <source>
        <dbReference type="Proteomes" id="UP000054314"/>
    </source>
</evidence>
<gene>
    <name evidence="5" type="ORF">N869_15290</name>
</gene>
<accession>A0A0A0C015</accession>
<dbReference type="GO" id="GO:0016747">
    <property type="term" value="F:acyltransferase activity, transferring groups other than amino-acyl groups"/>
    <property type="evidence" value="ECO:0007669"/>
    <property type="project" value="InterPro"/>
</dbReference>
<evidence type="ECO:0000259" key="3">
    <source>
        <dbReference type="Pfam" id="PF01757"/>
    </source>
</evidence>
<organism evidence="5 6">
    <name type="scientific">Cellulomonas bogoriensis 69B4 = DSM 16987</name>
    <dbReference type="NCBI Taxonomy" id="1386082"/>
    <lineage>
        <taxon>Bacteria</taxon>
        <taxon>Bacillati</taxon>
        <taxon>Actinomycetota</taxon>
        <taxon>Actinomycetes</taxon>
        <taxon>Micrococcales</taxon>
        <taxon>Cellulomonadaceae</taxon>
        <taxon>Cellulomonas</taxon>
    </lineage>
</organism>
<dbReference type="RefSeq" id="WP_052105189.1">
    <property type="nucleotide sequence ID" value="NZ_AXCZ01000054.1"/>
</dbReference>
<keyword evidence="5" id="KW-0012">Acyltransferase</keyword>
<feature type="transmembrane region" description="Helical" evidence="2">
    <location>
        <begin position="311"/>
        <end position="332"/>
    </location>
</feature>
<dbReference type="Pfam" id="PF19040">
    <property type="entry name" value="SGNH"/>
    <property type="match status" value="1"/>
</dbReference>
<feature type="domain" description="SGNH" evidence="4">
    <location>
        <begin position="462"/>
        <end position="672"/>
    </location>
</feature>
<dbReference type="OrthoDB" id="3404679at2"/>
<feature type="transmembrane region" description="Helical" evidence="2">
    <location>
        <begin position="254"/>
        <end position="272"/>
    </location>
</feature>
<dbReference type="InterPro" id="IPR043968">
    <property type="entry name" value="SGNH"/>
</dbReference>